<name>A0A101M243_PICGL</name>
<keyword evidence="1" id="KW-0496">Mitochondrion</keyword>
<organism evidence="1">
    <name type="scientific">Picea glauca</name>
    <name type="common">White spruce</name>
    <name type="synonym">Pinus glauca</name>
    <dbReference type="NCBI Taxonomy" id="3330"/>
    <lineage>
        <taxon>Eukaryota</taxon>
        <taxon>Viridiplantae</taxon>
        <taxon>Streptophyta</taxon>
        <taxon>Embryophyta</taxon>
        <taxon>Tracheophyta</taxon>
        <taxon>Spermatophyta</taxon>
        <taxon>Pinopsida</taxon>
        <taxon>Pinidae</taxon>
        <taxon>Conifers I</taxon>
        <taxon>Pinales</taxon>
        <taxon>Pinaceae</taxon>
        <taxon>Picea</taxon>
    </lineage>
</organism>
<accession>A0A101M243</accession>
<dbReference type="AlphaFoldDB" id="A0A101M243"/>
<protein>
    <submittedName>
        <fullName evidence="1">Uncharacterized protein</fullName>
    </submittedName>
</protein>
<reference evidence="1" key="1">
    <citation type="journal article" date="2015" name="Genome Biol. Evol.">
        <title>Organellar Genomes of White Spruce (Picea glauca): Assembly and Annotation.</title>
        <authorList>
            <person name="Jackman S.D."/>
            <person name="Warren R.L."/>
            <person name="Gibb E.A."/>
            <person name="Vandervalk B.P."/>
            <person name="Mohamadi H."/>
            <person name="Chu J."/>
            <person name="Raymond A."/>
            <person name="Pleasance S."/>
            <person name="Coope R."/>
            <person name="Wildung M.R."/>
            <person name="Ritland C.E."/>
            <person name="Bousquet J."/>
            <person name="Jones S.J."/>
            <person name="Bohlmann J."/>
            <person name="Birol I."/>
        </authorList>
    </citation>
    <scope>NUCLEOTIDE SEQUENCE [LARGE SCALE GENOMIC DNA]</scope>
    <source>
        <tissue evidence="1">Flushing bud</tissue>
    </source>
</reference>
<evidence type="ECO:0000313" key="1">
    <source>
        <dbReference type="EMBL" id="KUM49651.1"/>
    </source>
</evidence>
<proteinExistence type="predicted"/>
<sequence length="98" mass="11105">MYLDVLIEMRVSRRDASILYRCISFRYSMLLSVHRKTRRHRFTEGITGNMDGGNYKKASSIGLQKGRQAITGFHRIGSSARTIIGQVVPFLVGINKNS</sequence>
<gene>
    <name evidence="1" type="ORF">ABT39_MTgene2877</name>
</gene>
<dbReference type="EMBL" id="LKAM01000002">
    <property type="protein sequence ID" value="KUM49651.1"/>
    <property type="molecule type" value="Genomic_DNA"/>
</dbReference>
<geneLocation type="mitochondrion" evidence="1"/>
<comment type="caution">
    <text evidence="1">The sequence shown here is derived from an EMBL/GenBank/DDBJ whole genome shotgun (WGS) entry which is preliminary data.</text>
</comment>